<proteinExistence type="predicted"/>
<sequence>MSQHSGDSMFNSVSTQAKTNSRGWNPHQPSINREKRALCRVLDRRFNMKTAAIADKLGKSVNVIRRALDNDYGNPDDTREDEFLVAATLDIGIKAILIQVEKDFEEYKRKIAEQAVNAPRAIANTGNEDQTPPQAEQQLSPSTTHHSTDNSDILMEFIACVPLDASWYAEFKRKDVDEHSLRRLSESEFVGSLKDLDEVFERLFPNMIQIDRLLLGKALMKKPF</sequence>
<organism evidence="2 3">
    <name type="scientific">Favolaschia claudopus</name>
    <dbReference type="NCBI Taxonomy" id="2862362"/>
    <lineage>
        <taxon>Eukaryota</taxon>
        <taxon>Fungi</taxon>
        <taxon>Dikarya</taxon>
        <taxon>Basidiomycota</taxon>
        <taxon>Agaricomycotina</taxon>
        <taxon>Agaricomycetes</taxon>
        <taxon>Agaricomycetidae</taxon>
        <taxon>Agaricales</taxon>
        <taxon>Marasmiineae</taxon>
        <taxon>Mycenaceae</taxon>
        <taxon>Favolaschia</taxon>
    </lineage>
</organism>
<comment type="caution">
    <text evidence="2">The sequence shown here is derived from an EMBL/GenBank/DDBJ whole genome shotgun (WGS) entry which is preliminary data.</text>
</comment>
<evidence type="ECO:0000256" key="1">
    <source>
        <dbReference type="SAM" id="MobiDB-lite"/>
    </source>
</evidence>
<evidence type="ECO:0000313" key="3">
    <source>
        <dbReference type="Proteomes" id="UP001362999"/>
    </source>
</evidence>
<dbReference type="EMBL" id="JAWWNJ010000094">
    <property type="protein sequence ID" value="KAK6997083.1"/>
    <property type="molecule type" value="Genomic_DNA"/>
</dbReference>
<keyword evidence="3" id="KW-1185">Reference proteome</keyword>
<evidence type="ECO:0000313" key="2">
    <source>
        <dbReference type="EMBL" id="KAK6997083.1"/>
    </source>
</evidence>
<evidence type="ECO:0008006" key="4">
    <source>
        <dbReference type="Google" id="ProtNLM"/>
    </source>
</evidence>
<dbReference type="Proteomes" id="UP001362999">
    <property type="component" value="Unassembled WGS sequence"/>
</dbReference>
<protein>
    <recommendedName>
        <fullName evidence="4">Transposase</fullName>
    </recommendedName>
</protein>
<gene>
    <name evidence="2" type="ORF">R3P38DRAFT_3625700</name>
</gene>
<name>A0AAW0A0U6_9AGAR</name>
<dbReference type="AlphaFoldDB" id="A0AAW0A0U6"/>
<feature type="region of interest" description="Disordered" evidence="1">
    <location>
        <begin position="123"/>
        <end position="148"/>
    </location>
</feature>
<feature type="compositionally biased region" description="Polar residues" evidence="1">
    <location>
        <begin position="124"/>
        <end position="145"/>
    </location>
</feature>
<accession>A0AAW0A0U6</accession>
<feature type="region of interest" description="Disordered" evidence="1">
    <location>
        <begin position="1"/>
        <end position="30"/>
    </location>
</feature>
<reference evidence="2 3" key="1">
    <citation type="journal article" date="2024" name="J Genomics">
        <title>Draft genome sequencing and assembly of Favolaschia claudopus CIRM-BRFM 2984 isolated from oak limbs.</title>
        <authorList>
            <person name="Navarro D."/>
            <person name="Drula E."/>
            <person name="Chaduli D."/>
            <person name="Cazenave R."/>
            <person name="Ahrendt S."/>
            <person name="Wang J."/>
            <person name="Lipzen A."/>
            <person name="Daum C."/>
            <person name="Barry K."/>
            <person name="Grigoriev I.V."/>
            <person name="Favel A."/>
            <person name="Rosso M.N."/>
            <person name="Martin F."/>
        </authorList>
    </citation>
    <scope>NUCLEOTIDE SEQUENCE [LARGE SCALE GENOMIC DNA]</scope>
    <source>
        <strain evidence="2 3">CIRM-BRFM 2984</strain>
    </source>
</reference>